<dbReference type="GO" id="GO:0016151">
    <property type="term" value="F:nickel cation binding"/>
    <property type="evidence" value="ECO:0007669"/>
    <property type="project" value="UniProtKB-UniRule"/>
</dbReference>
<keyword evidence="1 3" id="KW-0996">Nickel insertion</keyword>
<dbReference type="InterPro" id="IPR002639">
    <property type="entry name" value="UreF"/>
</dbReference>
<dbReference type="InterPro" id="IPR038277">
    <property type="entry name" value="UreF_sf"/>
</dbReference>
<keyword evidence="2 3" id="KW-0143">Chaperone</keyword>
<dbReference type="EMBL" id="BMHK01000032">
    <property type="protein sequence ID" value="GGC12127.1"/>
    <property type="molecule type" value="Genomic_DNA"/>
</dbReference>
<dbReference type="PIRSF" id="PIRSF009467">
    <property type="entry name" value="Ureas_acces_UreF"/>
    <property type="match status" value="1"/>
</dbReference>
<keyword evidence="3" id="KW-0963">Cytoplasm</keyword>
<comment type="similarity">
    <text evidence="3">Belongs to the UreF family.</text>
</comment>
<evidence type="ECO:0000313" key="4">
    <source>
        <dbReference type="EMBL" id="GGC12127.1"/>
    </source>
</evidence>
<comment type="subcellular location">
    <subcellularLocation>
        <location evidence="3">Cytoplasm</location>
    </subcellularLocation>
</comment>
<comment type="caution">
    <text evidence="4">The sequence shown here is derived from an EMBL/GenBank/DDBJ whole genome shotgun (WGS) entry which is preliminary data.</text>
</comment>
<organism evidence="4 5">
    <name type="scientific">Novosphingobium endophyticum</name>
    <dbReference type="NCBI Taxonomy" id="1955250"/>
    <lineage>
        <taxon>Bacteria</taxon>
        <taxon>Pseudomonadati</taxon>
        <taxon>Pseudomonadota</taxon>
        <taxon>Alphaproteobacteria</taxon>
        <taxon>Sphingomonadales</taxon>
        <taxon>Sphingomonadaceae</taxon>
        <taxon>Novosphingobium</taxon>
    </lineage>
</organism>
<dbReference type="Pfam" id="PF01730">
    <property type="entry name" value="UreF"/>
    <property type="match status" value="1"/>
</dbReference>
<dbReference type="GO" id="GO:0005737">
    <property type="term" value="C:cytoplasm"/>
    <property type="evidence" value="ECO:0007669"/>
    <property type="project" value="UniProtKB-SubCell"/>
</dbReference>
<protein>
    <recommendedName>
        <fullName evidence="3">Urease accessory protein UreF</fullName>
    </recommendedName>
</protein>
<comment type="subunit">
    <text evidence="3">UreD, UreF and UreG form a complex that acts as a GTP-hydrolysis-dependent molecular chaperone, activating the urease apoprotein by helping to assemble the nickel containing metallocenter of UreC. The UreE protein probably delivers the nickel.</text>
</comment>
<dbReference type="PANTHER" id="PTHR33620:SF1">
    <property type="entry name" value="UREASE ACCESSORY PROTEIN F"/>
    <property type="match status" value="1"/>
</dbReference>
<proteinExistence type="inferred from homology"/>
<evidence type="ECO:0000256" key="2">
    <source>
        <dbReference type="ARBA" id="ARBA00023186"/>
    </source>
</evidence>
<evidence type="ECO:0000256" key="3">
    <source>
        <dbReference type="HAMAP-Rule" id="MF_01385"/>
    </source>
</evidence>
<reference evidence="4" key="1">
    <citation type="journal article" date="2014" name="Int. J. Syst. Evol. Microbiol.">
        <title>Complete genome sequence of Corynebacterium casei LMG S-19264T (=DSM 44701T), isolated from a smear-ripened cheese.</title>
        <authorList>
            <consortium name="US DOE Joint Genome Institute (JGI-PGF)"/>
            <person name="Walter F."/>
            <person name="Albersmeier A."/>
            <person name="Kalinowski J."/>
            <person name="Ruckert C."/>
        </authorList>
    </citation>
    <scope>NUCLEOTIDE SEQUENCE</scope>
    <source>
        <strain evidence="4">CGMCC 1.15095</strain>
    </source>
</reference>
<dbReference type="PANTHER" id="PTHR33620">
    <property type="entry name" value="UREASE ACCESSORY PROTEIN F"/>
    <property type="match status" value="1"/>
</dbReference>
<comment type="function">
    <text evidence="3">Required for maturation of urease via the functional incorporation of the urease nickel metallocenter.</text>
</comment>
<reference evidence="4" key="2">
    <citation type="submission" date="2020-09" db="EMBL/GenBank/DDBJ databases">
        <authorList>
            <person name="Sun Q."/>
            <person name="Zhou Y."/>
        </authorList>
    </citation>
    <scope>NUCLEOTIDE SEQUENCE</scope>
    <source>
        <strain evidence="4">CGMCC 1.15095</strain>
    </source>
</reference>
<evidence type="ECO:0000313" key="5">
    <source>
        <dbReference type="Proteomes" id="UP000608154"/>
    </source>
</evidence>
<name>A0A916TVP5_9SPHN</name>
<dbReference type="AlphaFoldDB" id="A0A916TVP5"/>
<dbReference type="Gene3D" id="1.10.4190.10">
    <property type="entry name" value="Urease accessory protein UreF"/>
    <property type="match status" value="1"/>
</dbReference>
<evidence type="ECO:0000256" key="1">
    <source>
        <dbReference type="ARBA" id="ARBA00022988"/>
    </source>
</evidence>
<accession>A0A916TVP5</accession>
<sequence length="245" mass="26413">MRPAANMSTKNRITVTITIMLTESALQRLIAWTSPSYPVGAFTYSHGLETAVSDGRVHDLDSLVSYVDAVLAHGGGWIDAVLFIHAWRTASDNEDFDGIAQLATAFRSSSETALESYQQGRSFLSVTRRAWPHPVLDAFAGRWGNRPIAHCAILGLACAVHDIALNPATHAYLHATAANLVSAGVRLVPLGQTDGQIATARLASHIETVAARAMLTPVEDLGSASPLLELASFHHETLYTRLFRS</sequence>
<gene>
    <name evidence="3 4" type="primary">ureF</name>
    <name evidence="4" type="ORF">GCM10011494_33640</name>
</gene>
<dbReference type="Proteomes" id="UP000608154">
    <property type="component" value="Unassembled WGS sequence"/>
</dbReference>
<keyword evidence="5" id="KW-1185">Reference proteome</keyword>
<dbReference type="HAMAP" id="MF_01385">
    <property type="entry name" value="UreF"/>
    <property type="match status" value="1"/>
</dbReference>